<dbReference type="EMBL" id="CP001804">
    <property type="protein sequence ID" value="ACY16285.1"/>
    <property type="molecule type" value="Genomic_DNA"/>
</dbReference>
<reference evidence="2 3" key="1">
    <citation type="journal article" date="2010" name="Stand. Genomic Sci.">
        <title>Complete genome sequence of Haliangium ochraceum type strain (SMP-2).</title>
        <authorList>
            <consortium name="US DOE Joint Genome Institute (JGI-PGF)"/>
            <person name="Ivanova N."/>
            <person name="Daum C."/>
            <person name="Lang E."/>
            <person name="Abt B."/>
            <person name="Kopitz M."/>
            <person name="Saunders E."/>
            <person name="Lapidus A."/>
            <person name="Lucas S."/>
            <person name="Glavina Del Rio T."/>
            <person name="Nolan M."/>
            <person name="Tice H."/>
            <person name="Copeland A."/>
            <person name="Cheng J.F."/>
            <person name="Chen F."/>
            <person name="Bruce D."/>
            <person name="Goodwin L."/>
            <person name="Pitluck S."/>
            <person name="Mavromatis K."/>
            <person name="Pati A."/>
            <person name="Mikhailova N."/>
            <person name="Chen A."/>
            <person name="Palaniappan K."/>
            <person name="Land M."/>
            <person name="Hauser L."/>
            <person name="Chang Y.J."/>
            <person name="Jeffries C.D."/>
            <person name="Detter J.C."/>
            <person name="Brettin T."/>
            <person name="Rohde M."/>
            <person name="Goker M."/>
            <person name="Bristow J."/>
            <person name="Markowitz V."/>
            <person name="Eisen J.A."/>
            <person name="Hugenholtz P."/>
            <person name="Kyrpides N.C."/>
            <person name="Klenk H.P."/>
        </authorList>
    </citation>
    <scope>NUCLEOTIDE SEQUENCE [LARGE SCALE GENOMIC DNA]</scope>
    <source>
        <strain evidence="3">DSM 14365 / CIP 107738 / JCM 11303 / AJ 13395 / SMP-2</strain>
    </source>
</reference>
<protein>
    <submittedName>
        <fullName evidence="2">Glutamine amidotransferase class-I</fullName>
    </submittedName>
</protein>
<proteinExistence type="predicted"/>
<dbReference type="PANTHER" id="PTHR42695">
    <property type="entry name" value="GLUTAMINE AMIDOTRANSFERASE YLR126C-RELATED"/>
    <property type="match status" value="1"/>
</dbReference>
<dbReference type="InterPro" id="IPR029062">
    <property type="entry name" value="Class_I_gatase-like"/>
</dbReference>
<evidence type="ECO:0000313" key="3">
    <source>
        <dbReference type="Proteomes" id="UP000001880"/>
    </source>
</evidence>
<dbReference type="Pfam" id="PF00117">
    <property type="entry name" value="GATase"/>
    <property type="match status" value="1"/>
</dbReference>
<dbReference type="GO" id="GO:0016740">
    <property type="term" value="F:transferase activity"/>
    <property type="evidence" value="ECO:0007669"/>
    <property type="project" value="UniProtKB-KW"/>
</dbReference>
<dbReference type="InterPro" id="IPR017926">
    <property type="entry name" value="GATASE"/>
</dbReference>
<keyword evidence="3" id="KW-1185">Reference proteome</keyword>
<dbReference type="Proteomes" id="UP000001880">
    <property type="component" value="Chromosome"/>
</dbReference>
<dbReference type="eggNOG" id="COG0518">
    <property type="taxonomic scope" value="Bacteria"/>
</dbReference>
<feature type="domain" description="Glutamine amidotransferase" evidence="1">
    <location>
        <begin position="58"/>
        <end position="200"/>
    </location>
</feature>
<keyword evidence="2" id="KW-0315">Glutamine amidotransferase</keyword>
<organism evidence="2 3">
    <name type="scientific">Haliangium ochraceum (strain DSM 14365 / JCM 11303 / SMP-2)</name>
    <dbReference type="NCBI Taxonomy" id="502025"/>
    <lineage>
        <taxon>Bacteria</taxon>
        <taxon>Pseudomonadati</taxon>
        <taxon>Myxococcota</taxon>
        <taxon>Polyangia</taxon>
        <taxon>Haliangiales</taxon>
        <taxon>Kofleriaceae</taxon>
        <taxon>Haliangium</taxon>
    </lineage>
</organism>
<keyword evidence="2" id="KW-0808">Transferase</keyword>
<evidence type="ECO:0000259" key="1">
    <source>
        <dbReference type="Pfam" id="PF00117"/>
    </source>
</evidence>
<dbReference type="AlphaFoldDB" id="D0LYD5"/>
<dbReference type="HOGENOM" id="CLU_054974_4_1_7"/>
<dbReference type="PROSITE" id="PS51273">
    <property type="entry name" value="GATASE_TYPE_1"/>
    <property type="match status" value="1"/>
</dbReference>
<dbReference type="GO" id="GO:0005829">
    <property type="term" value="C:cytosol"/>
    <property type="evidence" value="ECO:0007669"/>
    <property type="project" value="TreeGrafter"/>
</dbReference>
<dbReference type="OrthoDB" id="9813383at2"/>
<dbReference type="CDD" id="cd01741">
    <property type="entry name" value="GATase1_1"/>
    <property type="match status" value="1"/>
</dbReference>
<dbReference type="STRING" id="502025.Hoch_3785"/>
<dbReference type="KEGG" id="hoh:Hoch_3785"/>
<dbReference type="InterPro" id="IPR044992">
    <property type="entry name" value="ChyE-like"/>
</dbReference>
<accession>D0LYD5</accession>
<gene>
    <name evidence="2" type="ordered locus">Hoch_3785</name>
</gene>
<evidence type="ECO:0000313" key="2">
    <source>
        <dbReference type="EMBL" id="ACY16285.1"/>
    </source>
</evidence>
<dbReference type="Gene3D" id="3.40.50.880">
    <property type="match status" value="1"/>
</dbReference>
<dbReference type="RefSeq" id="WP_012828884.1">
    <property type="nucleotide sequence ID" value="NC_013440.1"/>
</dbReference>
<dbReference type="PANTHER" id="PTHR42695:SF5">
    <property type="entry name" value="GLUTAMINE AMIDOTRANSFERASE YLR126C-RELATED"/>
    <property type="match status" value="1"/>
</dbReference>
<dbReference type="SUPFAM" id="SSF52317">
    <property type="entry name" value="Class I glutamine amidotransferase-like"/>
    <property type="match status" value="1"/>
</dbReference>
<sequence>MSRKQVLLYVVGAPSEDVRAEFGTYIDWFARLFAAHDIDVRFFDGHLEAGVAGHLSQLRGVDGVVITGSAASLTVPEPWMDATSAMVQRAHGEQMPLLGVCFGHQVIGAALGGRVIRNPRGWQLASADIELNEHGRGDPLFAGLDTRFRVNLSHQDIVCETSLASAPQLRVLAGNPKAAIQALAAGPNMRGVQFHPEFSGPITSAYIKSRHAILAADAHSRQADEDHPDLLLAQVCDSPEGEAVLHNFLTHFVAAQRH</sequence>
<name>D0LYD5_HALO1</name>